<dbReference type="InterPro" id="IPR011990">
    <property type="entry name" value="TPR-like_helical_dom_sf"/>
</dbReference>
<feature type="compositionally biased region" description="Polar residues" evidence="1">
    <location>
        <begin position="17"/>
        <end position="41"/>
    </location>
</feature>
<dbReference type="OrthoDB" id="5308957at2759"/>
<dbReference type="Proteomes" id="UP000054516">
    <property type="component" value="Unassembled WGS sequence"/>
</dbReference>
<evidence type="ECO:0000313" key="2">
    <source>
        <dbReference type="EMBL" id="GAP91401.2"/>
    </source>
</evidence>
<protein>
    <submittedName>
        <fullName evidence="2">Uncharacterized protein</fullName>
    </submittedName>
</protein>
<feature type="compositionally biased region" description="Polar residues" evidence="1">
    <location>
        <begin position="68"/>
        <end position="77"/>
    </location>
</feature>
<dbReference type="OMA" id="INEWARH"/>
<evidence type="ECO:0000313" key="3">
    <source>
        <dbReference type="Proteomes" id="UP000054516"/>
    </source>
</evidence>
<evidence type="ECO:0000256" key="1">
    <source>
        <dbReference type="SAM" id="MobiDB-lite"/>
    </source>
</evidence>
<dbReference type="AlphaFoldDB" id="A0A1W2TSC8"/>
<accession>A0A1W2TSC8</accession>
<dbReference type="Gene3D" id="1.25.40.10">
    <property type="entry name" value="Tetratricopeptide repeat domain"/>
    <property type="match status" value="1"/>
</dbReference>
<dbReference type="STRING" id="77044.A0A1W2TSC8"/>
<feature type="compositionally biased region" description="Basic residues" evidence="1">
    <location>
        <begin position="42"/>
        <end position="52"/>
    </location>
</feature>
<keyword evidence="3" id="KW-1185">Reference proteome</keyword>
<reference evidence="2" key="1">
    <citation type="submission" date="2016-03" db="EMBL/GenBank/DDBJ databases">
        <title>Draft genome sequence of Rosellinia necatrix.</title>
        <authorList>
            <person name="Kanematsu S."/>
        </authorList>
    </citation>
    <scope>NUCLEOTIDE SEQUENCE [LARGE SCALE GENOMIC DNA]</scope>
    <source>
        <strain evidence="2">W97</strain>
    </source>
</reference>
<dbReference type="EMBL" id="DF977508">
    <property type="protein sequence ID" value="GAP91401.2"/>
    <property type="molecule type" value="Genomic_DNA"/>
</dbReference>
<sequence>MYKTRFKKWGVAKNRLKSTQLEKPASGNSPGLSRSTNISVKTKSKPPPRRKADKREIINHDAAIASRRSPTARQIQNMPPPDFYKLPEDALRFTTVYFKTVRFRSSGLPSLDNTEFDMSVINEWARHLATMRYLFSLGRNREAFQLVDICCHRFKSILRPQDLSLPDITVRVLVTLSGVGFGVMEIFFKFAYKMCQIVLGPLHPFSVLLCKFKEAGRRNLTHCINAAFQYYSSCLVYIKPNPILLGHGDYLPELIDSKFVDPGHLLRQLLPLKESLLKSHPQGQSLGQLNSAEFIEVLKCRIAWLTFYTGRHEESKNLVVGILNEPLFDPRIISGCRCYDILHKIAVAENRHDLALDALQNAVAVSMKGYGASHFITARSMATLEAYLRSRDRLEEAEKVHKDPKSQTEQICSEVRRLWLQNVNLGNTLSMSGYF</sequence>
<proteinExistence type="predicted"/>
<gene>
    <name evidence="2" type="ORF">SAMD00023353_6300450</name>
</gene>
<name>A0A1W2TSC8_ROSNE</name>
<organism evidence="2">
    <name type="scientific">Rosellinia necatrix</name>
    <name type="common">White root-rot fungus</name>
    <dbReference type="NCBI Taxonomy" id="77044"/>
    <lineage>
        <taxon>Eukaryota</taxon>
        <taxon>Fungi</taxon>
        <taxon>Dikarya</taxon>
        <taxon>Ascomycota</taxon>
        <taxon>Pezizomycotina</taxon>
        <taxon>Sordariomycetes</taxon>
        <taxon>Xylariomycetidae</taxon>
        <taxon>Xylariales</taxon>
        <taxon>Xylariaceae</taxon>
        <taxon>Rosellinia</taxon>
    </lineage>
</organism>
<feature type="region of interest" description="Disordered" evidence="1">
    <location>
        <begin position="16"/>
        <end position="79"/>
    </location>
</feature>